<protein>
    <recommendedName>
        <fullName evidence="4">FecR protein domain-containing protein</fullName>
    </recommendedName>
</protein>
<dbReference type="EMBL" id="CP139487">
    <property type="protein sequence ID" value="WPU65162.1"/>
    <property type="molecule type" value="Genomic_DNA"/>
</dbReference>
<evidence type="ECO:0000313" key="2">
    <source>
        <dbReference type="EMBL" id="WPU65162.1"/>
    </source>
</evidence>
<sequence length="223" mass="24964">MGLWLLCFMMTLSTAFADIGKVLKLTDKSEAHIIRNKSKIELKSDSKLEVGDVVVAGNSNLLLQLYPETQVILTKSSELLIEQSDLEVTKKEERAFSVLKLQKGSFKAHTPSRKTQVIEQRWETEGASAAATQGEFEMALSDSKNVDVDVFQGQLIVSSPFIQSFVPEVVKAKEGLTFVSKDKAFSRREAKSNLGNEPSFMADKVVRKSWDKIKKKFSKKTKK</sequence>
<dbReference type="KEGG" id="psti:SOO65_00165"/>
<organism evidence="2 3">
    <name type="scientific">Peredibacter starrii</name>
    <dbReference type="NCBI Taxonomy" id="28202"/>
    <lineage>
        <taxon>Bacteria</taxon>
        <taxon>Pseudomonadati</taxon>
        <taxon>Bdellovibrionota</taxon>
        <taxon>Bacteriovoracia</taxon>
        <taxon>Bacteriovoracales</taxon>
        <taxon>Bacteriovoracaceae</taxon>
        <taxon>Peredibacter</taxon>
    </lineage>
</organism>
<feature type="chain" id="PRO_5043836592" description="FecR protein domain-containing protein" evidence="1">
    <location>
        <begin position="18"/>
        <end position="223"/>
    </location>
</feature>
<proteinExistence type="predicted"/>
<gene>
    <name evidence="2" type="ORF">SOO65_00165</name>
</gene>
<evidence type="ECO:0000313" key="3">
    <source>
        <dbReference type="Proteomes" id="UP001324634"/>
    </source>
</evidence>
<accession>A0AAX4HPP0</accession>
<dbReference type="AlphaFoldDB" id="A0AAX4HPP0"/>
<dbReference type="Proteomes" id="UP001324634">
    <property type="component" value="Chromosome"/>
</dbReference>
<name>A0AAX4HPP0_9BACT</name>
<evidence type="ECO:0008006" key="4">
    <source>
        <dbReference type="Google" id="ProtNLM"/>
    </source>
</evidence>
<reference evidence="2 3" key="1">
    <citation type="submission" date="2023-11" db="EMBL/GenBank/DDBJ databases">
        <title>Peredibacter starrii A3.12.</title>
        <authorList>
            <person name="Mitchell R.J."/>
        </authorList>
    </citation>
    <scope>NUCLEOTIDE SEQUENCE [LARGE SCALE GENOMIC DNA]</scope>
    <source>
        <strain evidence="2 3">A3.12</strain>
    </source>
</reference>
<feature type="signal peptide" evidence="1">
    <location>
        <begin position="1"/>
        <end position="17"/>
    </location>
</feature>
<evidence type="ECO:0000256" key="1">
    <source>
        <dbReference type="SAM" id="SignalP"/>
    </source>
</evidence>
<keyword evidence="1" id="KW-0732">Signal</keyword>
<dbReference type="RefSeq" id="WP_321395252.1">
    <property type="nucleotide sequence ID" value="NZ_CP139487.1"/>
</dbReference>
<keyword evidence="3" id="KW-1185">Reference proteome</keyword>